<feature type="transmembrane region" description="Helical" evidence="8">
    <location>
        <begin position="837"/>
        <end position="857"/>
    </location>
</feature>
<name>A0AAV6LL33_9ERIC</name>
<evidence type="ECO:0000256" key="8">
    <source>
        <dbReference type="SAM" id="Phobius"/>
    </source>
</evidence>
<dbReference type="PROSITE" id="PS00022">
    <property type="entry name" value="EGF_1"/>
    <property type="match status" value="1"/>
</dbReference>
<comment type="similarity">
    <text evidence="2">Belongs to the TMEM8 family.</text>
</comment>
<feature type="transmembrane region" description="Helical" evidence="8">
    <location>
        <begin position="752"/>
        <end position="772"/>
    </location>
</feature>
<keyword evidence="7" id="KW-1015">Disulfide bond</keyword>
<accession>A0AAV6LL33</accession>
<feature type="disulfide bond" evidence="7">
    <location>
        <begin position="613"/>
        <end position="622"/>
    </location>
</feature>
<protein>
    <recommendedName>
        <fullName evidence="10">EGF-like domain-containing protein</fullName>
    </recommendedName>
</protein>
<keyword evidence="3" id="KW-1003">Cell membrane</keyword>
<feature type="disulfide bond" evidence="7">
    <location>
        <begin position="586"/>
        <end position="596"/>
    </location>
</feature>
<evidence type="ECO:0000256" key="7">
    <source>
        <dbReference type="PROSITE-ProRule" id="PRU00076"/>
    </source>
</evidence>
<evidence type="ECO:0000313" key="12">
    <source>
        <dbReference type="Proteomes" id="UP000823749"/>
    </source>
</evidence>
<reference evidence="11" key="1">
    <citation type="submission" date="2020-08" db="EMBL/GenBank/DDBJ databases">
        <title>Plant Genome Project.</title>
        <authorList>
            <person name="Zhang R.-G."/>
        </authorList>
    </citation>
    <scope>NUCLEOTIDE SEQUENCE</scope>
    <source>
        <strain evidence="11">WSP0</strain>
        <tissue evidence="11">Leaf</tissue>
    </source>
</reference>
<keyword evidence="6 8" id="KW-0472">Membrane</keyword>
<comment type="caution">
    <text evidence="11">The sequence shown here is derived from an EMBL/GenBank/DDBJ whole genome shotgun (WGS) entry which is preliminary data.</text>
</comment>
<comment type="subcellular location">
    <subcellularLocation>
        <location evidence="1">Cell membrane</location>
        <topology evidence="1">Multi-pass membrane protein</topology>
    </subcellularLocation>
</comment>
<gene>
    <name evidence="11" type="ORF">RHGRI_001683</name>
</gene>
<keyword evidence="9" id="KW-0732">Signal</keyword>
<keyword evidence="12" id="KW-1185">Reference proteome</keyword>
<dbReference type="Proteomes" id="UP000823749">
    <property type="component" value="Chromosome 1"/>
</dbReference>
<evidence type="ECO:0000256" key="2">
    <source>
        <dbReference type="ARBA" id="ARBA00005542"/>
    </source>
</evidence>
<dbReference type="InterPro" id="IPR021910">
    <property type="entry name" value="NGX6/PGAP6/MYMK"/>
</dbReference>
<feature type="chain" id="PRO_5043887978" description="EGF-like domain-containing protein" evidence="9">
    <location>
        <begin position="30"/>
        <end position="890"/>
    </location>
</feature>
<dbReference type="PROSITE" id="PS50026">
    <property type="entry name" value="EGF_3"/>
    <property type="match status" value="1"/>
</dbReference>
<feature type="transmembrane region" description="Helical" evidence="8">
    <location>
        <begin position="810"/>
        <end position="831"/>
    </location>
</feature>
<feature type="domain" description="EGF-like" evidence="10">
    <location>
        <begin position="582"/>
        <end position="623"/>
    </location>
</feature>
<evidence type="ECO:0000256" key="1">
    <source>
        <dbReference type="ARBA" id="ARBA00004651"/>
    </source>
</evidence>
<keyword evidence="7" id="KW-0245">EGF-like domain</keyword>
<evidence type="ECO:0000313" key="11">
    <source>
        <dbReference type="EMBL" id="KAG5565853.1"/>
    </source>
</evidence>
<organism evidence="11 12">
    <name type="scientific">Rhododendron griersonianum</name>
    <dbReference type="NCBI Taxonomy" id="479676"/>
    <lineage>
        <taxon>Eukaryota</taxon>
        <taxon>Viridiplantae</taxon>
        <taxon>Streptophyta</taxon>
        <taxon>Embryophyta</taxon>
        <taxon>Tracheophyta</taxon>
        <taxon>Spermatophyta</taxon>
        <taxon>Magnoliopsida</taxon>
        <taxon>eudicotyledons</taxon>
        <taxon>Gunneridae</taxon>
        <taxon>Pentapetalae</taxon>
        <taxon>asterids</taxon>
        <taxon>Ericales</taxon>
        <taxon>Ericaceae</taxon>
        <taxon>Ericoideae</taxon>
        <taxon>Rhodoreae</taxon>
        <taxon>Rhododendron</taxon>
    </lineage>
</organism>
<evidence type="ECO:0000256" key="5">
    <source>
        <dbReference type="ARBA" id="ARBA00022989"/>
    </source>
</evidence>
<dbReference type="InterPro" id="IPR000742">
    <property type="entry name" value="EGF"/>
</dbReference>
<dbReference type="PANTHER" id="PTHR14319:SF3">
    <property type="entry name" value="TRANSMEMBRANE PROTEIN-LIKE PROTEIN"/>
    <property type="match status" value="1"/>
</dbReference>
<dbReference type="EMBL" id="JACTNZ010000001">
    <property type="protein sequence ID" value="KAG5565853.1"/>
    <property type="molecule type" value="Genomic_DNA"/>
</dbReference>
<proteinExistence type="inferred from homology"/>
<evidence type="ECO:0000259" key="10">
    <source>
        <dbReference type="PROSITE" id="PS50026"/>
    </source>
</evidence>
<dbReference type="GO" id="GO:0005886">
    <property type="term" value="C:plasma membrane"/>
    <property type="evidence" value="ECO:0007669"/>
    <property type="project" value="UniProtKB-SubCell"/>
</dbReference>
<sequence length="890" mass="100105">MAENSILGSFYLNLLLILVFTYLRTQCSSYEVESGGSYNSFTVSSFSYSKTQLKPFEWRYIRVDLPPWFSSMSVALESDVELNPDSIKDVPTSRLPMICLREGSPPLPDAYNSSLTGLVFNPLSNGSFGDIQGFQNAELCYPMQKNVSLKLTNEQISPGIWYWGLFNGIGPTRTQSKMVLPILYKIDAQSIHLISYKLVLLHPLYFVSSDKLTWFKFRETYLLQINRGPAYSFRGNVSVEGCKSPLLYGQYCNQTVDPLSCVYTYNLTENRMDPTLYRQTAENVVSCINSNLNFCHGIREPKIYYLDVLGISEQLTIMASNVRFIESGSSNGAAENGTGIILMCYARHGTLPLANLHDVSANISEAPLVIRSPKVGRWYIGIHLVSMSTKIGGLNDLNGNVCYSLDLQVLQCPEEKAGLNCKWEKYLLQTVLRKNPSVPFESYYIPISSRVSSNLANFPLEPLLSNSSYEGTRNVTWTYFLLDIPDGAAGGNLHIRLNSDAKINYEIYSRYGGLPSFDSWDYFYANTKSSSNGSNFFKLYDSDDKMVSFYILYVRGGTWGFGLRQLNVNDSASKIQTTMSISLERCPRRCSSHGTCQSVLDASGLTLYSYCSCDRDHGGVDCSVEIVSHQGHVWQSISLIASNAAAVLPAYWCLRQKVITNNSFLQAFAEWVLFMSSGISSGLYHACDVGTWCPLSFRVLQFMDFWLSFMAVVSTFVYLADISEASRRTIHTVVAIITALMAETGPTRSTNIALVIAIGALGLLIAWLIEFCTKFRSLSFSMELHLNIHDRWQAVKTWLRNLIKMLLKRFRWGFVLAGFTVLAMAAISWTLESSENYWVWHSLWHVSIYTSSFLFLCSKAITLDGETQQPLDGNYALTRQDSFSRPGIER</sequence>
<evidence type="ECO:0000256" key="3">
    <source>
        <dbReference type="ARBA" id="ARBA00022475"/>
    </source>
</evidence>
<feature type="signal peptide" evidence="9">
    <location>
        <begin position="1"/>
        <end position="29"/>
    </location>
</feature>
<keyword evidence="5 8" id="KW-1133">Transmembrane helix</keyword>
<evidence type="ECO:0000256" key="4">
    <source>
        <dbReference type="ARBA" id="ARBA00022692"/>
    </source>
</evidence>
<evidence type="ECO:0000256" key="6">
    <source>
        <dbReference type="ARBA" id="ARBA00023136"/>
    </source>
</evidence>
<evidence type="ECO:0000256" key="9">
    <source>
        <dbReference type="SAM" id="SignalP"/>
    </source>
</evidence>
<dbReference type="Pfam" id="PF12036">
    <property type="entry name" value="DUF3522"/>
    <property type="match status" value="1"/>
</dbReference>
<dbReference type="PANTHER" id="PTHR14319">
    <property type="entry name" value="FIVE-SPAN TRANSMEMBRANE PROTEIN M83"/>
    <property type="match status" value="1"/>
</dbReference>
<comment type="caution">
    <text evidence="7">Lacks conserved residue(s) required for the propagation of feature annotation.</text>
</comment>
<keyword evidence="4 8" id="KW-0812">Transmembrane</keyword>
<dbReference type="AlphaFoldDB" id="A0AAV6LL33"/>